<comment type="caution">
    <text evidence="9">The sequence shown here is derived from an EMBL/GenBank/DDBJ whole genome shotgun (WGS) entry which is preliminary data.</text>
</comment>
<dbReference type="Pfam" id="PF00644">
    <property type="entry name" value="PARP"/>
    <property type="match status" value="1"/>
</dbReference>
<dbReference type="InterPro" id="IPR012317">
    <property type="entry name" value="Poly(ADP-ribose)pol_cat_dom"/>
</dbReference>
<dbReference type="SUPFAM" id="SSF52949">
    <property type="entry name" value="Macro domain-like"/>
    <property type="match status" value="1"/>
</dbReference>
<evidence type="ECO:0000256" key="1">
    <source>
        <dbReference type="ARBA" id="ARBA00004123"/>
    </source>
</evidence>
<dbReference type="EC" id="2.4.2.-" evidence="6"/>
<dbReference type="PROSITE" id="PS51154">
    <property type="entry name" value="MACRO"/>
    <property type="match status" value="1"/>
</dbReference>
<accession>A0A819J1H1</accession>
<dbReference type="PANTHER" id="PTHR14453">
    <property type="entry name" value="PARP/ZINC FINGER CCCH TYPE DOMAIN CONTAINING PROTEIN"/>
    <property type="match status" value="1"/>
</dbReference>
<evidence type="ECO:0000259" key="8">
    <source>
        <dbReference type="PROSITE" id="PS51154"/>
    </source>
</evidence>
<dbReference type="Gene3D" id="3.90.228.10">
    <property type="match status" value="1"/>
</dbReference>
<organism evidence="9 10">
    <name type="scientific">Adineta steineri</name>
    <dbReference type="NCBI Taxonomy" id="433720"/>
    <lineage>
        <taxon>Eukaryota</taxon>
        <taxon>Metazoa</taxon>
        <taxon>Spiralia</taxon>
        <taxon>Gnathifera</taxon>
        <taxon>Rotifera</taxon>
        <taxon>Eurotatoria</taxon>
        <taxon>Bdelloidea</taxon>
        <taxon>Adinetida</taxon>
        <taxon>Adinetidae</taxon>
        <taxon>Adineta</taxon>
    </lineage>
</organism>
<dbReference type="PROSITE" id="PS51059">
    <property type="entry name" value="PARP_CATALYTIC"/>
    <property type="match status" value="1"/>
</dbReference>
<name>A0A819J1H1_9BILA</name>
<reference evidence="9" key="1">
    <citation type="submission" date="2021-02" db="EMBL/GenBank/DDBJ databases">
        <authorList>
            <person name="Nowell W R."/>
        </authorList>
    </citation>
    <scope>NUCLEOTIDE SEQUENCE</scope>
</reference>
<evidence type="ECO:0000256" key="4">
    <source>
        <dbReference type="ARBA" id="ARBA00023027"/>
    </source>
</evidence>
<dbReference type="GO" id="GO:0005634">
    <property type="term" value="C:nucleus"/>
    <property type="evidence" value="ECO:0007669"/>
    <property type="project" value="UniProtKB-SubCell"/>
</dbReference>
<dbReference type="PANTHER" id="PTHR14453:SF67">
    <property type="entry name" value="POLY [ADP-RIBOSE] POLYMERASE"/>
    <property type="match status" value="1"/>
</dbReference>
<evidence type="ECO:0000313" key="9">
    <source>
        <dbReference type="EMBL" id="CAF3921928.1"/>
    </source>
</evidence>
<keyword evidence="3 6" id="KW-0808">Transferase</keyword>
<dbReference type="InterPro" id="IPR037197">
    <property type="entry name" value="WWE_dom_sf"/>
</dbReference>
<dbReference type="GO" id="GO:0005737">
    <property type="term" value="C:cytoplasm"/>
    <property type="evidence" value="ECO:0007669"/>
    <property type="project" value="TreeGrafter"/>
</dbReference>
<dbReference type="GO" id="GO:0010629">
    <property type="term" value="P:negative regulation of gene expression"/>
    <property type="evidence" value="ECO:0007669"/>
    <property type="project" value="TreeGrafter"/>
</dbReference>
<evidence type="ECO:0000256" key="2">
    <source>
        <dbReference type="ARBA" id="ARBA00022676"/>
    </source>
</evidence>
<sequence length="1164" mass="132959">MLISLSSLVVENIIEPVQDDVFTFTVASKQQALVEFIHADTLKQWLAVSNITEQKFNINIKPSIIFVDENETNTTSCHSVTTQSTEPKTNNTTSKTVIILRRNWAMIANHPIFSIEYKHYIRSELKYEIQIHGDRVEIHCFSSSNPSINNNSTLLTDRTENFMRRFAFRSVALRQPEAQLNILRTHSATVAFYCTKGNNYLLATKNSNVRLFMQKLLLKKAIDHLRPSTTSTNYRSSKPLNEKQSSLLEIPEPLCNTLSTIEKPIINDAFITECKTVPISTLSQEALFANKKFVNYLQIYFNKTYQVQLDIKLTIGNRKQSVTIKVVGRQNDGWVQITDAVQVIQYQLDNVNILCVCEQQTSPISIRIHYIDGTHNKLGVSEQVIDELCRTKLIQVTCKPIKLDNEWVTLKTKVLHCDDYGKNICLFDEQHTVTLYGTLQLVKDVLLQFESLNKKNQITKNVPPVIDRIVDDSRKFPIPKPRTLNVENVPQFRETLESKVIQLYTITFDVDEPGFEILIDQNSNQLLTVIGSKCSLTKHIINHRVEIQIPKAKLDEIDDNTYNVQSEENNSVPEEKSNDDSGNAGISWFFSLFHGKKPNTQTQSVSTVVQSTSNSNNTACVTVDNSKIIVCTGDLRKQAVDAIVVCSTSMYLCNAIVSAAGQTIKDSYNQKSSANILEFETPAGDLPCKQIVFRPWIQNKNSLQNLKSSINKFITSVITHVLKHNFTTVAFPSIGCGQLDYDPKVIAEYLIGETYEQLKTSVHPQLIVSFVLMPEQKDVYNVFADQIDKIQLLKNTPINVFFNKQTVRITLTGSNDRELKECQNKIKRLAQSCSSNIHLTDMNDIGDWSQESIQKYYDYCLEMKVIPSLDIQKCIVDLVGPKDAVSEAEKYLLRLNTEILRSARIKVLSRGFVWSVEVLPDKWEQYSYKINEQIEDAKSKMASYIEFNNEKSERCRINFTSMNEEYKTRKRAVSRKCIDSSLPTYWDVSADNFKRVILLNSSNEYKDVMNKFHITMKGNYITIVKIERIQNKRWYKQYAAHRDEYTQRYTKPDERLLFHGCNNTSADKIVQECFNRAFAGLNGVLYGCGVYFHEHASYSSSYSRLDSSGERTMFLARVLIGKTCIGSSSMKVPPVGFDTTTDGQHIFVVYHDASAYGEYLITYK</sequence>
<dbReference type="EMBL" id="CAJOBB010001944">
    <property type="protein sequence ID" value="CAF3921928.1"/>
    <property type="molecule type" value="Genomic_DNA"/>
</dbReference>
<dbReference type="InterPro" id="IPR043472">
    <property type="entry name" value="Macro_dom-like"/>
</dbReference>
<dbReference type="SUPFAM" id="SSF117839">
    <property type="entry name" value="WWE domain"/>
    <property type="match status" value="1"/>
</dbReference>
<gene>
    <name evidence="9" type="ORF">KXQ929_LOCUS23955</name>
</gene>
<evidence type="ECO:0000259" key="7">
    <source>
        <dbReference type="PROSITE" id="PS51059"/>
    </source>
</evidence>
<feature type="domain" description="Macro" evidence="8">
    <location>
        <begin position="615"/>
        <end position="791"/>
    </location>
</feature>
<dbReference type="Pfam" id="PF01661">
    <property type="entry name" value="Macro"/>
    <property type="match status" value="1"/>
</dbReference>
<evidence type="ECO:0000256" key="6">
    <source>
        <dbReference type="RuleBase" id="RU362114"/>
    </source>
</evidence>
<comment type="subcellular location">
    <subcellularLocation>
        <location evidence="1">Nucleus</location>
    </subcellularLocation>
</comment>
<feature type="domain" description="PARP catalytic" evidence="7">
    <location>
        <begin position="982"/>
        <end position="1164"/>
    </location>
</feature>
<protein>
    <recommendedName>
        <fullName evidence="6">Poly [ADP-ribose] polymerase</fullName>
        <shortName evidence="6">PARP</shortName>
        <ecNumber evidence="6">2.4.2.-</ecNumber>
    </recommendedName>
</protein>
<evidence type="ECO:0000256" key="5">
    <source>
        <dbReference type="ARBA" id="ARBA00023242"/>
    </source>
</evidence>
<dbReference type="GO" id="GO:0003714">
    <property type="term" value="F:transcription corepressor activity"/>
    <property type="evidence" value="ECO:0007669"/>
    <property type="project" value="TreeGrafter"/>
</dbReference>
<keyword evidence="2 6" id="KW-0328">Glycosyltransferase</keyword>
<keyword evidence="5" id="KW-0539">Nucleus</keyword>
<dbReference type="InterPro" id="IPR002589">
    <property type="entry name" value="Macro_dom"/>
</dbReference>
<proteinExistence type="predicted"/>
<evidence type="ECO:0000313" key="10">
    <source>
        <dbReference type="Proteomes" id="UP000663868"/>
    </source>
</evidence>
<dbReference type="SUPFAM" id="SSF56399">
    <property type="entry name" value="ADP-ribosylation"/>
    <property type="match status" value="1"/>
</dbReference>
<dbReference type="AlphaFoldDB" id="A0A819J1H1"/>
<keyword evidence="4 6" id="KW-0520">NAD</keyword>
<dbReference type="InterPro" id="IPR052056">
    <property type="entry name" value="Mono-ARTD/PARP"/>
</dbReference>
<dbReference type="Proteomes" id="UP000663868">
    <property type="component" value="Unassembled WGS sequence"/>
</dbReference>
<evidence type="ECO:0000256" key="3">
    <source>
        <dbReference type="ARBA" id="ARBA00022679"/>
    </source>
</evidence>
<dbReference type="Gene3D" id="3.40.220.10">
    <property type="entry name" value="Leucine Aminopeptidase, subunit E, domain 1"/>
    <property type="match status" value="1"/>
</dbReference>
<dbReference type="GO" id="GO:0003950">
    <property type="term" value="F:NAD+ poly-ADP-ribosyltransferase activity"/>
    <property type="evidence" value="ECO:0007669"/>
    <property type="project" value="UniProtKB-UniRule"/>
</dbReference>